<feature type="domain" description="Spore protein YkvP/CgeB glycosyl transferase-like" evidence="1">
    <location>
        <begin position="283"/>
        <end position="400"/>
    </location>
</feature>
<dbReference type="PATRIC" id="fig|396014.3.peg.1653"/>
<dbReference type="SUPFAM" id="SSF53756">
    <property type="entry name" value="UDP-Glycosyltransferase/glycogen phosphorylase"/>
    <property type="match status" value="1"/>
</dbReference>
<dbReference type="InterPro" id="IPR029044">
    <property type="entry name" value="Nucleotide-diphossugar_trans"/>
</dbReference>
<dbReference type="Gene3D" id="3.90.550.10">
    <property type="entry name" value="Spore Coat Polysaccharide Biosynthesis Protein SpsA, Chain A"/>
    <property type="match status" value="1"/>
</dbReference>
<protein>
    <submittedName>
        <fullName evidence="2">Glycosyltransferase</fullName>
    </submittedName>
</protein>
<reference evidence="2 3" key="1">
    <citation type="submission" date="2014-02" db="EMBL/GenBank/DDBJ databases">
        <title>Genome sequence of Brachybacterium phenoliresistens strain W13A50.</title>
        <authorList>
            <person name="Wang X."/>
        </authorList>
    </citation>
    <scope>NUCLEOTIDE SEQUENCE [LARGE SCALE GENOMIC DNA]</scope>
    <source>
        <strain evidence="2 3">W13A50</strain>
    </source>
</reference>
<evidence type="ECO:0000259" key="1">
    <source>
        <dbReference type="Pfam" id="PF13524"/>
    </source>
</evidence>
<comment type="caution">
    <text evidence="2">The sequence shown here is derived from an EMBL/GenBank/DDBJ whole genome shotgun (WGS) entry which is preliminary data.</text>
</comment>
<dbReference type="GO" id="GO:0016740">
    <property type="term" value="F:transferase activity"/>
    <property type="evidence" value="ECO:0007669"/>
    <property type="project" value="UniProtKB-KW"/>
</dbReference>
<dbReference type="SUPFAM" id="SSF53448">
    <property type="entry name" value="Nucleotide-diphospho-sugar transferases"/>
    <property type="match status" value="1"/>
</dbReference>
<keyword evidence="3" id="KW-1185">Reference proteome</keyword>
<evidence type="ECO:0000313" key="2">
    <source>
        <dbReference type="EMBL" id="EWS81419.1"/>
    </source>
</evidence>
<dbReference type="Proteomes" id="UP000023067">
    <property type="component" value="Unassembled WGS sequence"/>
</dbReference>
<name>Z9JT91_9MICO</name>
<sequence>MSAQPPGSSGRTPESPLRTARTALWHLRKGGVPQLRTWQQRRRIRATTADGSGTQQDGGPLSFEAAVMPQRPPRFEGLRAAVILDDFSMLAWSYEFETVAVTPQGWREQLAQAPVDLLLVESAWHGNADAWQYQLTGSKAPSAPLRELVAHCREQGIPTVFWNKEDPPHFEDFRETARLFDQVFTTDVTLLPRYREELGHERVDVLPFAAQSAVHNPVRPQNGHQARDVAFAGMYFAHKFPERREQMDLLLGGALDVSPRMGTGLEIFSRFLGDDQNYQFPGELADRVVGSLAYPQMLTAYKAYKVFLNVNSVVTSPSMCARRIFEITASGTPVVSTPSPAIGEFFEDDEVPVVATREEAGHVVRALVRSRELRDRAVHRAQRRIWREHTYTHRARTVLDAVQVTGRRDPRGLPGAASLPTVSVLAATNRPEQITHLLGQVGRQRDVEVQLILVTHGFDAAGGVDAAAAEAAGIRDLQVLAGDPAWTLGACLNAAVARAEGAVLAKMDDDDLYGPWYLHDLLQAREFSGADVVGKHAHYMHLAGPDATLLRFPWMEHRYTDRVMGPTLTAGREVFAAHPFEDVSRGEDTAFLQAVIDGGGTIYSADRFNFVQQRGQVAQHSWTAGDRELLATADVAWFGTNDAHVMI</sequence>
<dbReference type="EMBL" id="JDYK01000007">
    <property type="protein sequence ID" value="EWS81419.1"/>
    <property type="molecule type" value="Genomic_DNA"/>
</dbReference>
<dbReference type="STRING" id="396014.BF93_16550"/>
<keyword evidence="2" id="KW-0808">Transferase</keyword>
<dbReference type="RefSeq" id="WP_038371995.1">
    <property type="nucleotide sequence ID" value="NZ_KK069992.1"/>
</dbReference>
<dbReference type="eggNOG" id="COG0463">
    <property type="taxonomic scope" value="Bacteria"/>
</dbReference>
<gene>
    <name evidence="2" type="ORF">BF93_16550</name>
</gene>
<proteinExistence type="predicted"/>
<dbReference type="OrthoDB" id="6713581at2"/>
<dbReference type="eggNOG" id="COG4641">
    <property type="taxonomic scope" value="Bacteria"/>
</dbReference>
<organism evidence="2 3">
    <name type="scientific">Brachybacterium phenoliresistens</name>
    <dbReference type="NCBI Taxonomy" id="396014"/>
    <lineage>
        <taxon>Bacteria</taxon>
        <taxon>Bacillati</taxon>
        <taxon>Actinomycetota</taxon>
        <taxon>Actinomycetes</taxon>
        <taxon>Micrococcales</taxon>
        <taxon>Dermabacteraceae</taxon>
        <taxon>Brachybacterium</taxon>
    </lineage>
</organism>
<dbReference type="InterPro" id="IPR055259">
    <property type="entry name" value="YkvP/CgeB_Glyco_trans-like"/>
</dbReference>
<dbReference type="HOGENOM" id="CLU_015963_0_0_11"/>
<dbReference type="Pfam" id="PF13524">
    <property type="entry name" value="Glyco_trans_1_2"/>
    <property type="match status" value="1"/>
</dbReference>
<accession>Z9JT91</accession>
<dbReference type="AlphaFoldDB" id="Z9JT91"/>
<evidence type="ECO:0000313" key="3">
    <source>
        <dbReference type="Proteomes" id="UP000023067"/>
    </source>
</evidence>
<dbReference type="Gene3D" id="3.40.50.2000">
    <property type="entry name" value="Glycogen Phosphorylase B"/>
    <property type="match status" value="1"/>
</dbReference>